<dbReference type="InterPro" id="IPR000111">
    <property type="entry name" value="Glyco_hydro_27/36_CS"/>
</dbReference>
<evidence type="ECO:0000256" key="7">
    <source>
        <dbReference type="ARBA" id="ARBA00023180"/>
    </source>
</evidence>
<dbReference type="EMBL" id="CAJMWY010000538">
    <property type="protein sequence ID" value="CAE6437722.1"/>
    <property type="molecule type" value="Genomic_DNA"/>
</dbReference>
<keyword evidence="7" id="KW-0325">Glycoprotein</keyword>
<dbReference type="PRINTS" id="PR00740">
    <property type="entry name" value="GLHYDRLASE27"/>
</dbReference>
<comment type="similarity">
    <text evidence="3 9">Belongs to the glycosyl hydrolase 27 family.</text>
</comment>
<dbReference type="Proteomes" id="UP000663861">
    <property type="component" value="Unassembled WGS sequence"/>
</dbReference>
<dbReference type="PROSITE" id="PS00512">
    <property type="entry name" value="ALPHA_GALACTOSIDASE"/>
    <property type="match status" value="1"/>
</dbReference>
<dbReference type="Gene3D" id="2.60.40.1180">
    <property type="entry name" value="Golgi alpha-mannosidase II"/>
    <property type="match status" value="1"/>
</dbReference>
<accession>A0A8H2XZH2</accession>
<keyword evidence="8 9" id="KW-0326">Glycosidase</keyword>
<feature type="chain" id="PRO_5034039208" description="Alpha-galactosidase" evidence="10">
    <location>
        <begin position="19"/>
        <end position="489"/>
    </location>
</feature>
<evidence type="ECO:0000256" key="4">
    <source>
        <dbReference type="ARBA" id="ARBA00022525"/>
    </source>
</evidence>
<dbReference type="GO" id="GO:0004557">
    <property type="term" value="F:alpha-galactosidase activity"/>
    <property type="evidence" value="ECO:0007669"/>
    <property type="project" value="UniProtKB-EC"/>
</dbReference>
<dbReference type="PANTHER" id="PTHR11452:SF61">
    <property type="entry name" value="ALPHA-GALACTOSIDASE B-RELATED"/>
    <property type="match status" value="1"/>
</dbReference>
<evidence type="ECO:0000256" key="1">
    <source>
        <dbReference type="ARBA" id="ARBA00001255"/>
    </source>
</evidence>
<evidence type="ECO:0000256" key="5">
    <source>
        <dbReference type="ARBA" id="ARBA00022729"/>
    </source>
</evidence>
<evidence type="ECO:0000256" key="6">
    <source>
        <dbReference type="ARBA" id="ARBA00022801"/>
    </source>
</evidence>
<proteinExistence type="inferred from homology"/>
<dbReference type="Pfam" id="PF16499">
    <property type="entry name" value="Melibiase_2"/>
    <property type="match status" value="2"/>
</dbReference>
<dbReference type="PANTHER" id="PTHR11452">
    <property type="entry name" value="ALPHA-GALACTOSIDASE/ALPHA-N-ACETYLGALACTOSAMINIDASE"/>
    <property type="match status" value="1"/>
</dbReference>
<dbReference type="SUPFAM" id="SSF51011">
    <property type="entry name" value="Glycosyl hydrolase domain"/>
    <property type="match status" value="1"/>
</dbReference>
<evidence type="ECO:0000256" key="8">
    <source>
        <dbReference type="ARBA" id="ARBA00023295"/>
    </source>
</evidence>
<dbReference type="CDD" id="cd14792">
    <property type="entry name" value="GH27"/>
    <property type="match status" value="1"/>
</dbReference>
<evidence type="ECO:0000256" key="2">
    <source>
        <dbReference type="ARBA" id="ARBA00004613"/>
    </source>
</evidence>
<evidence type="ECO:0000259" key="11">
    <source>
        <dbReference type="Pfam" id="PF17801"/>
    </source>
</evidence>
<sequence>MFVSLLGLAAVSGIAVNALDVGVAKLPVLGYNTWNFYQCDISEQLIIETATLMKKYGLQAAGYNYVNIDDCWSLKNRSKTGELVADPAKFPSGIKNLTDTLHKMGFKAGIYSDAGWFTCGVRCSPALARVYAYHLPLTSTGLSRFLLLRVKASSFDPFSNVHPDHSLCGTGTRRRFRTGGSTTSSTTIAPVIPYDSITRQGVYGRYTPMRDALISVAKKAKKVPIVFSLCEWGWNQVWVWGKEVGQSWRTTGDIAPTWPSLAHIINFNSFITTSTDYYGRNDLDMLQMLVGNGNLTYEEKKSHWTAWALMKSPLFIGTNLSAITPDTLSILTNREILAINQDPVYGESISPFRWGVNPDWAFNATHPAQYWSGRSQNGTVIMMLNTLDEPAELSFNLTESPWIRAGRQYAIRDLWSHTNNGTAVRNITRTDLWSHTNNGTAVRNITRTVPAHGVLALLLKDTGNEPAGLYPECSVWWQCTDRNGTRVGG</sequence>
<comment type="caution">
    <text evidence="12">The sequence shown here is derived from an EMBL/GenBank/DDBJ whole genome shotgun (WGS) entry which is preliminary data.</text>
</comment>
<dbReference type="AlphaFoldDB" id="A0A8H2XZH2"/>
<keyword evidence="4" id="KW-0964">Secreted</keyword>
<name>A0A8H2XZH2_9AGAM</name>
<dbReference type="InterPro" id="IPR041233">
    <property type="entry name" value="Melibiase_C"/>
</dbReference>
<keyword evidence="6 9" id="KW-0378">Hydrolase</keyword>
<dbReference type="InterPro" id="IPR017853">
    <property type="entry name" value="GH"/>
</dbReference>
<dbReference type="EC" id="3.2.1.22" evidence="9"/>
<dbReference type="InterPro" id="IPR013780">
    <property type="entry name" value="Glyco_hydro_b"/>
</dbReference>
<dbReference type="InterPro" id="IPR002241">
    <property type="entry name" value="Glyco_hydro_27"/>
</dbReference>
<reference evidence="12" key="1">
    <citation type="submission" date="2021-01" db="EMBL/GenBank/DDBJ databases">
        <authorList>
            <person name="Kaushik A."/>
        </authorList>
    </citation>
    <scope>NUCLEOTIDE SEQUENCE</scope>
    <source>
        <strain evidence="12">AG4-RS23</strain>
    </source>
</reference>
<dbReference type="Pfam" id="PF17801">
    <property type="entry name" value="Melibiase_C"/>
    <property type="match status" value="1"/>
</dbReference>
<evidence type="ECO:0000256" key="9">
    <source>
        <dbReference type="RuleBase" id="RU361168"/>
    </source>
</evidence>
<dbReference type="SUPFAM" id="SSF51445">
    <property type="entry name" value="(Trans)glycosidases"/>
    <property type="match status" value="1"/>
</dbReference>
<evidence type="ECO:0000256" key="10">
    <source>
        <dbReference type="SAM" id="SignalP"/>
    </source>
</evidence>
<comment type="subcellular location">
    <subcellularLocation>
        <location evidence="2">Secreted</location>
    </subcellularLocation>
</comment>
<evidence type="ECO:0000256" key="3">
    <source>
        <dbReference type="ARBA" id="ARBA00009743"/>
    </source>
</evidence>
<keyword evidence="5 10" id="KW-0732">Signal</keyword>
<evidence type="ECO:0000313" key="13">
    <source>
        <dbReference type="Proteomes" id="UP000663861"/>
    </source>
</evidence>
<gene>
    <name evidence="12" type="ORF">RDB_LOCUS34794</name>
</gene>
<protein>
    <recommendedName>
        <fullName evidence="9">Alpha-galactosidase</fullName>
        <ecNumber evidence="9">3.2.1.22</ecNumber>
    </recommendedName>
    <alternativeName>
        <fullName evidence="9">Melibiase</fullName>
    </alternativeName>
</protein>
<evidence type="ECO:0000313" key="12">
    <source>
        <dbReference type="EMBL" id="CAE6437722.1"/>
    </source>
</evidence>
<dbReference type="Gene3D" id="3.20.20.70">
    <property type="entry name" value="Aldolase class I"/>
    <property type="match status" value="1"/>
</dbReference>
<organism evidence="12 13">
    <name type="scientific">Rhizoctonia solani</name>
    <dbReference type="NCBI Taxonomy" id="456999"/>
    <lineage>
        <taxon>Eukaryota</taxon>
        <taxon>Fungi</taxon>
        <taxon>Dikarya</taxon>
        <taxon>Basidiomycota</taxon>
        <taxon>Agaricomycotina</taxon>
        <taxon>Agaricomycetes</taxon>
        <taxon>Cantharellales</taxon>
        <taxon>Ceratobasidiaceae</taxon>
        <taxon>Rhizoctonia</taxon>
    </lineage>
</organism>
<keyword evidence="9" id="KW-1015">Disulfide bond</keyword>
<feature type="signal peptide" evidence="10">
    <location>
        <begin position="1"/>
        <end position="18"/>
    </location>
</feature>
<feature type="domain" description="Alpha galactosidase C-terminal" evidence="11">
    <location>
        <begin position="366"/>
        <end position="422"/>
    </location>
</feature>
<dbReference type="GO" id="GO:0005576">
    <property type="term" value="C:extracellular region"/>
    <property type="evidence" value="ECO:0007669"/>
    <property type="project" value="UniProtKB-SubCell"/>
</dbReference>
<dbReference type="GO" id="GO:0005975">
    <property type="term" value="P:carbohydrate metabolic process"/>
    <property type="evidence" value="ECO:0007669"/>
    <property type="project" value="InterPro"/>
</dbReference>
<dbReference type="InterPro" id="IPR013785">
    <property type="entry name" value="Aldolase_TIM"/>
</dbReference>
<comment type="catalytic activity">
    <reaction evidence="1 9">
        <text>Hydrolysis of terminal, non-reducing alpha-D-galactose residues in alpha-D-galactosides, including galactose oligosaccharides, galactomannans and galactolipids.</text>
        <dbReference type="EC" id="3.2.1.22"/>
    </reaction>
</comment>